<proteinExistence type="predicted"/>
<name>A0A168B4U9_9HYPO</name>
<reference evidence="2 3" key="1">
    <citation type="journal article" date="2016" name="Genome Biol. Evol.">
        <title>Divergent and convergent evolution of fungal pathogenicity.</title>
        <authorList>
            <person name="Shang Y."/>
            <person name="Xiao G."/>
            <person name="Zheng P."/>
            <person name="Cen K."/>
            <person name="Zhan S."/>
            <person name="Wang C."/>
        </authorList>
    </citation>
    <scope>NUCLEOTIDE SEQUENCE [LARGE SCALE GENOMIC DNA]</scope>
    <source>
        <strain evidence="2 3">RCEF 2490</strain>
    </source>
</reference>
<sequence length="213" mass="21369">MKLSVPVVVLAATLAGADHVRRQKFVRALPPPAHSLYLTLTTSHSSPMNGCWWRWWWWRDPASQPSTQLFSIPAQPTPNEGSETARMSILPVSTYLSNSASASVSGSGSSSRSGSASASASASTPAPTLIGTITDLPPPSATSSRANTSASSGLPSVSSSGSRSASSSSGASSRPASSSGTQSKTSNPAAAPTAFGSNLVAGVVALAGLAVAI</sequence>
<keyword evidence="3" id="KW-1185">Reference proteome</keyword>
<organism evidence="2 3">
    <name type="scientific">Moelleriella libera RCEF 2490</name>
    <dbReference type="NCBI Taxonomy" id="1081109"/>
    <lineage>
        <taxon>Eukaryota</taxon>
        <taxon>Fungi</taxon>
        <taxon>Dikarya</taxon>
        <taxon>Ascomycota</taxon>
        <taxon>Pezizomycotina</taxon>
        <taxon>Sordariomycetes</taxon>
        <taxon>Hypocreomycetidae</taxon>
        <taxon>Hypocreales</taxon>
        <taxon>Clavicipitaceae</taxon>
        <taxon>Moelleriella</taxon>
    </lineage>
</organism>
<dbReference type="AlphaFoldDB" id="A0A168B4U9"/>
<accession>A0A168B4U9</accession>
<evidence type="ECO:0000256" key="1">
    <source>
        <dbReference type="SAM" id="MobiDB-lite"/>
    </source>
</evidence>
<feature type="compositionally biased region" description="Low complexity" evidence="1">
    <location>
        <begin position="141"/>
        <end position="180"/>
    </location>
</feature>
<feature type="compositionally biased region" description="Low complexity" evidence="1">
    <location>
        <begin position="101"/>
        <end position="123"/>
    </location>
</feature>
<dbReference type="EMBL" id="AZGY01000010">
    <property type="protein sequence ID" value="KZZ94796.1"/>
    <property type="molecule type" value="Genomic_DNA"/>
</dbReference>
<feature type="region of interest" description="Disordered" evidence="1">
    <location>
        <begin position="101"/>
        <end position="191"/>
    </location>
</feature>
<comment type="caution">
    <text evidence="2">The sequence shown here is derived from an EMBL/GenBank/DDBJ whole genome shotgun (WGS) entry which is preliminary data.</text>
</comment>
<evidence type="ECO:0000313" key="2">
    <source>
        <dbReference type="EMBL" id="KZZ94796.1"/>
    </source>
</evidence>
<evidence type="ECO:0000313" key="3">
    <source>
        <dbReference type="Proteomes" id="UP000078544"/>
    </source>
</evidence>
<protein>
    <submittedName>
        <fullName evidence="2">Uncharacterized protein</fullName>
    </submittedName>
</protein>
<dbReference type="Proteomes" id="UP000078544">
    <property type="component" value="Unassembled WGS sequence"/>
</dbReference>
<dbReference type="STRING" id="1081109.A0A168B4U9"/>
<gene>
    <name evidence="2" type="ORF">AAL_04907</name>
</gene>